<dbReference type="InterPro" id="IPR001753">
    <property type="entry name" value="Enoyl-CoA_hydra/iso"/>
</dbReference>
<comment type="similarity">
    <text evidence="1">Belongs to the enoyl-CoA hydratase/isomerase family.</text>
</comment>
<accession>A0ABS7F6I7</accession>
<gene>
    <name evidence="2" type="ORF">K1J50_13080</name>
</gene>
<dbReference type="PANTHER" id="PTHR43802">
    <property type="entry name" value="ENOYL-COA HYDRATASE"/>
    <property type="match status" value="1"/>
</dbReference>
<comment type="caution">
    <text evidence="2">The sequence shown here is derived from an EMBL/GenBank/DDBJ whole genome shotgun (WGS) entry which is preliminary data.</text>
</comment>
<protein>
    <submittedName>
        <fullName evidence="2">Enoyl-CoA hydratase</fullName>
        <ecNumber evidence="2">4.2.1.17</ecNumber>
    </submittedName>
</protein>
<dbReference type="InterPro" id="IPR029045">
    <property type="entry name" value="ClpP/crotonase-like_dom_sf"/>
</dbReference>
<dbReference type="Pfam" id="PF00378">
    <property type="entry name" value="ECH_1"/>
    <property type="match status" value="1"/>
</dbReference>
<evidence type="ECO:0000256" key="1">
    <source>
        <dbReference type="ARBA" id="ARBA00005254"/>
    </source>
</evidence>
<dbReference type="GO" id="GO:0004300">
    <property type="term" value="F:enoyl-CoA hydratase activity"/>
    <property type="evidence" value="ECO:0007669"/>
    <property type="project" value="UniProtKB-EC"/>
</dbReference>
<organism evidence="2 3">
    <name type="scientific">Caldovatus aquaticus</name>
    <dbReference type="NCBI Taxonomy" id="2865671"/>
    <lineage>
        <taxon>Bacteria</taxon>
        <taxon>Pseudomonadati</taxon>
        <taxon>Pseudomonadota</taxon>
        <taxon>Alphaproteobacteria</taxon>
        <taxon>Acetobacterales</taxon>
        <taxon>Roseomonadaceae</taxon>
        <taxon>Caldovatus</taxon>
    </lineage>
</organism>
<keyword evidence="2" id="KW-0456">Lyase</keyword>
<reference evidence="2 3" key="1">
    <citation type="submission" date="2021-08" db="EMBL/GenBank/DDBJ databases">
        <title>Caldovatus sediminis gen. nov., sp. nov., a moderately thermophilic bacterium isolated from a hot spring.</title>
        <authorList>
            <person name="Hu C.-J."/>
            <person name="Li W.-J."/>
            <person name="Xian W.-D."/>
        </authorList>
    </citation>
    <scope>NUCLEOTIDE SEQUENCE [LARGE SCALE GENOMIC DNA]</scope>
    <source>
        <strain evidence="2 3">SYSU G05006</strain>
    </source>
</reference>
<dbReference type="CDD" id="cd06558">
    <property type="entry name" value="crotonase-like"/>
    <property type="match status" value="1"/>
</dbReference>
<evidence type="ECO:0000313" key="2">
    <source>
        <dbReference type="EMBL" id="MBW8270415.1"/>
    </source>
</evidence>
<dbReference type="EC" id="4.2.1.17" evidence="2"/>
<dbReference type="Gene3D" id="3.90.226.10">
    <property type="entry name" value="2-enoyl-CoA Hydratase, Chain A, domain 1"/>
    <property type="match status" value="1"/>
</dbReference>
<dbReference type="PANTHER" id="PTHR43802:SF1">
    <property type="entry name" value="IP11341P-RELATED"/>
    <property type="match status" value="1"/>
</dbReference>
<dbReference type="Proteomes" id="UP001519924">
    <property type="component" value="Unassembled WGS sequence"/>
</dbReference>
<proteinExistence type="inferred from homology"/>
<dbReference type="SUPFAM" id="SSF52096">
    <property type="entry name" value="ClpP/crotonase"/>
    <property type="match status" value="1"/>
</dbReference>
<sequence>MATTTEIAIERHGAVLRLLHDRPEARNAESQTLLDELDAALREAIADETVRVIVIGGRGDHFSAGHDLKEAAARRAGFGVEERWAYEEIRYLDYALRIWDCPKPTIAEVKGACIAGGFMVANMCDLIVASDDAFFADPVCRTLAAAAVEVLVHPWVMGLRAAKEFLFTGRRLGAEEALRIGMVNRVVPRAELEAATMALAQGIAEAPPFALRLTKRSLNRTLDIQGFRAAIAAHFDTHQLSHMSDEFRRAREAGLAGAIARGKAATTGAR</sequence>
<evidence type="ECO:0000313" key="3">
    <source>
        <dbReference type="Proteomes" id="UP001519924"/>
    </source>
</evidence>
<keyword evidence="3" id="KW-1185">Reference proteome</keyword>
<dbReference type="NCBIfam" id="NF006140">
    <property type="entry name" value="PRK08290.1"/>
    <property type="match status" value="1"/>
</dbReference>
<dbReference type="RefSeq" id="WP_220118155.1">
    <property type="nucleotide sequence ID" value="NZ_JAHZUY010000039.1"/>
</dbReference>
<name>A0ABS7F6I7_9PROT</name>
<dbReference type="EMBL" id="JAHZUY010000039">
    <property type="protein sequence ID" value="MBW8270415.1"/>
    <property type="molecule type" value="Genomic_DNA"/>
</dbReference>